<gene>
    <name evidence="2" type="ORF">ATJ97_2691</name>
</gene>
<dbReference type="AlphaFoldDB" id="A0A2A9EPJ8"/>
<comment type="caution">
    <text evidence="2">The sequence shown here is derived from an EMBL/GenBank/DDBJ whole genome shotgun (WGS) entry which is preliminary data.</text>
</comment>
<reference evidence="2 3" key="1">
    <citation type="submission" date="2017-10" db="EMBL/GenBank/DDBJ databases">
        <title>Sequencing the genomes of 1000 actinobacteria strains.</title>
        <authorList>
            <person name="Klenk H.-P."/>
        </authorList>
    </citation>
    <scope>NUCLEOTIDE SEQUENCE [LARGE SCALE GENOMIC DNA]</scope>
    <source>
        <strain evidence="2 3">DSM 21838</strain>
    </source>
</reference>
<keyword evidence="1" id="KW-0472">Membrane</keyword>
<keyword evidence="1" id="KW-0812">Transmembrane</keyword>
<dbReference type="Proteomes" id="UP000222106">
    <property type="component" value="Unassembled WGS sequence"/>
</dbReference>
<feature type="transmembrane region" description="Helical" evidence="1">
    <location>
        <begin position="32"/>
        <end position="52"/>
    </location>
</feature>
<name>A0A2A9EPJ8_9MICO</name>
<keyword evidence="1" id="KW-1133">Transmembrane helix</keyword>
<protein>
    <submittedName>
        <fullName evidence="2">Uncharacterized protein</fullName>
    </submittedName>
</protein>
<sequence length="56" mass="5915">MLYVLSLPMFMVAAIWWGLSRAWEGTPDGEGVLAGFALAFHLVGGTIASLTGEMDG</sequence>
<accession>A0A2A9EPJ8</accession>
<evidence type="ECO:0000313" key="3">
    <source>
        <dbReference type="Proteomes" id="UP000222106"/>
    </source>
</evidence>
<evidence type="ECO:0000256" key="1">
    <source>
        <dbReference type="SAM" id="Phobius"/>
    </source>
</evidence>
<proteinExistence type="predicted"/>
<evidence type="ECO:0000313" key="2">
    <source>
        <dbReference type="EMBL" id="PFG40170.1"/>
    </source>
</evidence>
<organism evidence="2 3">
    <name type="scientific">Georgenia soli</name>
    <dbReference type="NCBI Taxonomy" id="638953"/>
    <lineage>
        <taxon>Bacteria</taxon>
        <taxon>Bacillati</taxon>
        <taxon>Actinomycetota</taxon>
        <taxon>Actinomycetes</taxon>
        <taxon>Micrococcales</taxon>
        <taxon>Bogoriellaceae</taxon>
        <taxon>Georgenia</taxon>
    </lineage>
</organism>
<keyword evidence="3" id="KW-1185">Reference proteome</keyword>
<dbReference type="EMBL" id="PDJI01000004">
    <property type="protein sequence ID" value="PFG40170.1"/>
    <property type="molecule type" value="Genomic_DNA"/>
</dbReference>